<evidence type="ECO:0000256" key="4">
    <source>
        <dbReference type="ARBA" id="ARBA00010662"/>
    </source>
</evidence>
<dbReference type="SUPFAM" id="SSF100950">
    <property type="entry name" value="NagB/RpiA/CoA transferase-like"/>
    <property type="match status" value="1"/>
</dbReference>
<dbReference type="Proteomes" id="UP000034954">
    <property type="component" value="Unassembled WGS sequence"/>
</dbReference>
<comment type="function">
    <text evidence="2 8">Hydrolysis of 6-phosphogluconolactone to 6-phosphogluconate.</text>
</comment>
<feature type="domain" description="Glucosamine/galactosamine-6-phosphate isomerase" evidence="9">
    <location>
        <begin position="15"/>
        <end position="239"/>
    </location>
</feature>
<dbReference type="PATRIC" id="fig|380242.3.peg.465"/>
<dbReference type="InterPro" id="IPR005900">
    <property type="entry name" value="6-phosphogluconolactonase_DevB"/>
</dbReference>
<sequence>MTKALVKREIRVVANPDELSHQAAQEFVRLAGEAVRAKGFFTVALSGGSTPRGLYTMLASDVYRKQVSWTDVYLFWGDERCVPPDDPDSNYRMTREALIQRVPIPKEHIHRIPAEREDHAHAAGEYEQTIKTFFHLNTGEFPRFDLILLGMGDDGHTASLFPGVSVLEETSRFMCSHYVEKLGAYRLTLTVPVINQAEHIIFLVSGASKAPVLQEVLEGDYQPQRLPAQLIQPVHGRLLFIVDRMAAGKLTRTGV</sequence>
<dbReference type="FunFam" id="3.40.50.1360:FF:000005">
    <property type="entry name" value="6-phosphogluconolactonase"/>
    <property type="match status" value="1"/>
</dbReference>
<name>A0A0M2UZ44_9BACT</name>
<dbReference type="UniPathway" id="UPA00115">
    <property type="reaction ID" value="UER00409"/>
</dbReference>
<dbReference type="InterPro" id="IPR039104">
    <property type="entry name" value="6PGL"/>
</dbReference>
<organism evidence="10 11">
    <name type="scientific">Candidatus Brocadia fulgida</name>
    <dbReference type="NCBI Taxonomy" id="380242"/>
    <lineage>
        <taxon>Bacteria</taxon>
        <taxon>Pseudomonadati</taxon>
        <taxon>Planctomycetota</taxon>
        <taxon>Candidatus Brocadiia</taxon>
        <taxon>Candidatus Brocadiales</taxon>
        <taxon>Candidatus Brocadiaceae</taxon>
        <taxon>Candidatus Brocadia</taxon>
    </lineage>
</organism>
<dbReference type="InterPro" id="IPR006148">
    <property type="entry name" value="Glc/Gal-6P_isomerase"/>
</dbReference>
<comment type="caution">
    <text evidence="10">The sequence shown here is derived from an EMBL/GenBank/DDBJ whole genome shotgun (WGS) entry which is preliminary data.</text>
</comment>
<dbReference type="PANTHER" id="PTHR11054">
    <property type="entry name" value="6-PHOSPHOGLUCONOLACTONASE"/>
    <property type="match status" value="1"/>
</dbReference>
<protein>
    <recommendedName>
        <fullName evidence="6 8">6-phosphogluconolactonase</fullName>
        <shortName evidence="8">6PGL</shortName>
        <ecNumber evidence="5 8">3.1.1.31</ecNumber>
    </recommendedName>
</protein>
<comment type="catalytic activity">
    <reaction evidence="1 8">
        <text>6-phospho-D-glucono-1,5-lactone + H2O = 6-phospho-D-gluconate + H(+)</text>
        <dbReference type="Rhea" id="RHEA:12556"/>
        <dbReference type="ChEBI" id="CHEBI:15377"/>
        <dbReference type="ChEBI" id="CHEBI:15378"/>
        <dbReference type="ChEBI" id="CHEBI:57955"/>
        <dbReference type="ChEBI" id="CHEBI:58759"/>
        <dbReference type="EC" id="3.1.1.31"/>
    </reaction>
</comment>
<keyword evidence="7 8" id="KW-0378">Hydrolase</keyword>
<dbReference type="NCBIfam" id="TIGR01198">
    <property type="entry name" value="pgl"/>
    <property type="match status" value="1"/>
</dbReference>
<keyword evidence="11" id="KW-1185">Reference proteome</keyword>
<evidence type="ECO:0000256" key="8">
    <source>
        <dbReference type="RuleBase" id="RU365095"/>
    </source>
</evidence>
<evidence type="ECO:0000256" key="1">
    <source>
        <dbReference type="ARBA" id="ARBA00000832"/>
    </source>
</evidence>
<evidence type="ECO:0000256" key="3">
    <source>
        <dbReference type="ARBA" id="ARBA00004961"/>
    </source>
</evidence>
<dbReference type="CDD" id="cd01400">
    <property type="entry name" value="6PGL"/>
    <property type="match status" value="1"/>
</dbReference>
<evidence type="ECO:0000256" key="2">
    <source>
        <dbReference type="ARBA" id="ARBA00002681"/>
    </source>
</evidence>
<accession>A0A0M2UZ44</accession>
<evidence type="ECO:0000256" key="7">
    <source>
        <dbReference type="ARBA" id="ARBA00022801"/>
    </source>
</evidence>
<comment type="similarity">
    <text evidence="4 8">Belongs to the glucosamine/galactosamine-6-phosphate isomerase family. 6-phosphogluconolactonase subfamily.</text>
</comment>
<proteinExistence type="inferred from homology"/>
<dbReference type="EMBL" id="LAQJ01000047">
    <property type="protein sequence ID" value="KKO20905.1"/>
    <property type="molecule type" value="Genomic_DNA"/>
</dbReference>
<dbReference type="Gene3D" id="3.40.50.1360">
    <property type="match status" value="1"/>
</dbReference>
<dbReference type="AlphaFoldDB" id="A0A0M2UZ44"/>
<evidence type="ECO:0000313" key="10">
    <source>
        <dbReference type="EMBL" id="KKO20905.1"/>
    </source>
</evidence>
<dbReference type="Pfam" id="PF01182">
    <property type="entry name" value="Glucosamine_iso"/>
    <property type="match status" value="1"/>
</dbReference>
<dbReference type="GO" id="GO:0006098">
    <property type="term" value="P:pentose-phosphate shunt"/>
    <property type="evidence" value="ECO:0007669"/>
    <property type="project" value="UniProtKB-UniPathway"/>
</dbReference>
<dbReference type="GO" id="GO:0005975">
    <property type="term" value="P:carbohydrate metabolic process"/>
    <property type="evidence" value="ECO:0007669"/>
    <property type="project" value="UniProtKB-UniRule"/>
</dbReference>
<gene>
    <name evidence="8" type="primary">pgl</name>
    <name evidence="10" type="ORF">BROFUL_00375</name>
</gene>
<dbReference type="PANTHER" id="PTHR11054:SF0">
    <property type="entry name" value="6-PHOSPHOGLUCONOLACTONASE"/>
    <property type="match status" value="1"/>
</dbReference>
<reference evidence="10 11" key="1">
    <citation type="journal article" date="2013" name="BMC Microbiol.">
        <title>Identification of the type II cytochrome c maturation pathway in anammox bacteria by comparative genomics.</title>
        <authorList>
            <person name="Ferousi C."/>
            <person name="Speth D.R."/>
            <person name="Reimann J."/>
            <person name="Op den Camp H.J."/>
            <person name="Allen J.W."/>
            <person name="Keltjens J.T."/>
            <person name="Jetten M.S."/>
        </authorList>
    </citation>
    <scope>NUCLEOTIDE SEQUENCE [LARGE SCALE GENOMIC DNA]</scope>
    <source>
        <strain evidence="10">RU1</strain>
    </source>
</reference>
<evidence type="ECO:0000256" key="5">
    <source>
        <dbReference type="ARBA" id="ARBA00013198"/>
    </source>
</evidence>
<dbReference type="EC" id="3.1.1.31" evidence="5 8"/>
<evidence type="ECO:0000313" key="11">
    <source>
        <dbReference type="Proteomes" id="UP000034954"/>
    </source>
</evidence>
<evidence type="ECO:0000256" key="6">
    <source>
        <dbReference type="ARBA" id="ARBA00020337"/>
    </source>
</evidence>
<dbReference type="GO" id="GO:0017057">
    <property type="term" value="F:6-phosphogluconolactonase activity"/>
    <property type="evidence" value="ECO:0007669"/>
    <property type="project" value="UniProtKB-UniRule"/>
</dbReference>
<evidence type="ECO:0000259" key="9">
    <source>
        <dbReference type="Pfam" id="PF01182"/>
    </source>
</evidence>
<dbReference type="InterPro" id="IPR037171">
    <property type="entry name" value="NagB/RpiA_transferase-like"/>
</dbReference>
<comment type="pathway">
    <text evidence="3 8">Carbohydrate degradation; pentose phosphate pathway; D-ribulose 5-phosphate from D-glucose 6-phosphate (oxidative stage): step 2/3.</text>
</comment>